<sequence>MKSLLRFILLFALIIIGKVAKEPTGFSDMAKAVRSVQLTPVQPVSLLQHLNVQSGAPAGDFQWRATEPVGNSATSFQ</sequence>
<keyword evidence="2" id="KW-1185">Reference proteome</keyword>
<gene>
    <name evidence="1" type="ORF">SAMN02746009_00056</name>
</gene>
<reference evidence="2" key="1">
    <citation type="submission" date="2016-11" db="EMBL/GenBank/DDBJ databases">
        <authorList>
            <person name="Varghese N."/>
            <person name="Submissions S."/>
        </authorList>
    </citation>
    <scope>NUCLEOTIDE SEQUENCE [LARGE SCALE GENOMIC DNA]</scope>
    <source>
        <strain evidence="2">DSM 18569</strain>
    </source>
</reference>
<accession>A0A1M6NXX5</accession>
<name>A0A1M6NXX5_9BACT</name>
<proteinExistence type="predicted"/>
<evidence type="ECO:0000313" key="1">
    <source>
        <dbReference type="EMBL" id="SHK00512.1"/>
    </source>
</evidence>
<dbReference type="AlphaFoldDB" id="A0A1M6NXX5"/>
<protein>
    <submittedName>
        <fullName evidence="1">Uncharacterized protein</fullName>
    </submittedName>
</protein>
<dbReference type="EMBL" id="FRAS01000001">
    <property type="protein sequence ID" value="SHK00512.1"/>
    <property type="molecule type" value="Genomic_DNA"/>
</dbReference>
<dbReference type="RefSeq" id="WP_139252055.1">
    <property type="nucleotide sequence ID" value="NZ_FRAS01000001.1"/>
</dbReference>
<dbReference type="Proteomes" id="UP000183947">
    <property type="component" value="Unassembled WGS sequence"/>
</dbReference>
<dbReference type="OrthoDB" id="9906907at2"/>
<evidence type="ECO:0000313" key="2">
    <source>
        <dbReference type="Proteomes" id="UP000183947"/>
    </source>
</evidence>
<organism evidence="1 2">
    <name type="scientific">Hymenobacter psychrotolerans DSM 18569</name>
    <dbReference type="NCBI Taxonomy" id="1121959"/>
    <lineage>
        <taxon>Bacteria</taxon>
        <taxon>Pseudomonadati</taxon>
        <taxon>Bacteroidota</taxon>
        <taxon>Cytophagia</taxon>
        <taxon>Cytophagales</taxon>
        <taxon>Hymenobacteraceae</taxon>
        <taxon>Hymenobacter</taxon>
    </lineage>
</organism>